<dbReference type="Pfam" id="PF06985">
    <property type="entry name" value="HET"/>
    <property type="match status" value="1"/>
</dbReference>
<dbReference type="STRING" id="5098.A0A507QV86"/>
<reference evidence="3 4" key="1">
    <citation type="submission" date="2019-06" db="EMBL/GenBank/DDBJ databases">
        <title>Wine fermentation using esterase from Monascus purpureus.</title>
        <authorList>
            <person name="Geng C."/>
            <person name="Zhang Y."/>
        </authorList>
    </citation>
    <scope>NUCLEOTIDE SEQUENCE [LARGE SCALE GENOMIC DNA]</scope>
    <source>
        <strain evidence="3">HQ1</strain>
    </source>
</reference>
<gene>
    <name evidence="3" type="ORF">MPDQ_005961</name>
</gene>
<sequence length="352" mass="39527">MSSNHFKYKYTPLNPQAREIRLLTFSPGDYNEPLHCHPENILFLDGHPFNETTSLLFALRHLRPPVRGSSISVPLWVDAVCIDQGNWGERSQQVSLMRDIYASAERVWIWLGEEGDGSDTTFDALPVITGQIHGHDDDDEEQKQHQLHLTQQCAGLFFELANRRPWFSRTWILQELAVCERDPLAIARGVFTEIGMLRQKIRDDDAQQTADDRHSDGSDDSSSNTEILALTKIDVLNDLRQAMYAEGGDHLRKLLLISRSSESTDPRDRVYGLLGLLHAQAQDHDSDADPGATITVDYSKPAVAVYTDAMSHIFHHGQGPYYLSGVYLPGISAIAPHIPDLPSEVEQPRLPS</sequence>
<dbReference type="AlphaFoldDB" id="A0A507QV86"/>
<feature type="region of interest" description="Disordered" evidence="1">
    <location>
        <begin position="202"/>
        <end position="223"/>
    </location>
</feature>
<accession>A0A507QV86</accession>
<keyword evidence="4" id="KW-1185">Reference proteome</keyword>
<dbReference type="Proteomes" id="UP000319663">
    <property type="component" value="Unassembled WGS sequence"/>
</dbReference>
<evidence type="ECO:0000313" key="3">
    <source>
        <dbReference type="EMBL" id="TQB73298.1"/>
    </source>
</evidence>
<dbReference type="EMBL" id="VIFY01000047">
    <property type="protein sequence ID" value="TQB73298.1"/>
    <property type="molecule type" value="Genomic_DNA"/>
</dbReference>
<evidence type="ECO:0000256" key="1">
    <source>
        <dbReference type="SAM" id="MobiDB-lite"/>
    </source>
</evidence>
<dbReference type="InterPro" id="IPR010730">
    <property type="entry name" value="HET"/>
</dbReference>
<dbReference type="InterPro" id="IPR052895">
    <property type="entry name" value="HetReg/Transcr_Mod"/>
</dbReference>
<feature type="domain" description="Heterokaryon incompatibility" evidence="2">
    <location>
        <begin position="39"/>
        <end position="175"/>
    </location>
</feature>
<evidence type="ECO:0000259" key="2">
    <source>
        <dbReference type="Pfam" id="PF06985"/>
    </source>
</evidence>
<evidence type="ECO:0000313" key="4">
    <source>
        <dbReference type="Proteomes" id="UP000319663"/>
    </source>
</evidence>
<organism evidence="3 4">
    <name type="scientific">Monascus purpureus</name>
    <name type="common">Red mold</name>
    <name type="synonym">Monascus anka</name>
    <dbReference type="NCBI Taxonomy" id="5098"/>
    <lineage>
        <taxon>Eukaryota</taxon>
        <taxon>Fungi</taxon>
        <taxon>Dikarya</taxon>
        <taxon>Ascomycota</taxon>
        <taxon>Pezizomycotina</taxon>
        <taxon>Eurotiomycetes</taxon>
        <taxon>Eurotiomycetidae</taxon>
        <taxon>Eurotiales</taxon>
        <taxon>Aspergillaceae</taxon>
        <taxon>Monascus</taxon>
    </lineage>
</organism>
<comment type="caution">
    <text evidence="3">The sequence shown here is derived from an EMBL/GenBank/DDBJ whole genome shotgun (WGS) entry which is preliminary data.</text>
</comment>
<dbReference type="PANTHER" id="PTHR24148">
    <property type="entry name" value="ANKYRIN REPEAT DOMAIN-CONTAINING PROTEIN 39 HOMOLOG-RELATED"/>
    <property type="match status" value="1"/>
</dbReference>
<feature type="compositionally biased region" description="Basic and acidic residues" evidence="1">
    <location>
        <begin position="202"/>
        <end position="217"/>
    </location>
</feature>
<name>A0A507QV86_MONPU</name>
<dbReference type="OrthoDB" id="2157530at2759"/>
<protein>
    <recommendedName>
        <fullName evidence="2">Heterokaryon incompatibility domain-containing protein</fullName>
    </recommendedName>
</protein>
<dbReference type="PANTHER" id="PTHR24148:SF73">
    <property type="entry name" value="HET DOMAIN PROTEIN (AFU_ORTHOLOGUE AFUA_8G01020)"/>
    <property type="match status" value="1"/>
</dbReference>
<proteinExistence type="predicted"/>